<sequence length="136" mass="15555">MGIIATNNNKTTFYYNSNSNLDKQTLAYVTDSLKKLSTIDFSKTKVADTQWIEICDKLNISVADLVNKQHPDYTNNYNSDNNLNNEDWLKVIQKSPQVVAFSILVIGDKFYKIENPSEARQYLEGSSNIIDDKKHI</sequence>
<evidence type="ECO:0000313" key="1">
    <source>
        <dbReference type="EMBL" id="MBL7561010.1"/>
    </source>
</evidence>
<dbReference type="EMBL" id="JAEMEF010000016">
    <property type="protein sequence ID" value="MBL7561010.1"/>
    <property type="molecule type" value="Genomic_DNA"/>
</dbReference>
<proteinExistence type="predicted"/>
<accession>A0ABS1WPI1</accession>
<dbReference type="InterPro" id="IPR036249">
    <property type="entry name" value="Thioredoxin-like_sf"/>
</dbReference>
<dbReference type="Proteomes" id="UP000605013">
    <property type="component" value="Unassembled WGS sequence"/>
</dbReference>
<name>A0ABS1WPI1_9FLAO</name>
<reference evidence="1 2" key="1">
    <citation type="submission" date="2020-12" db="EMBL/GenBank/DDBJ databases">
        <title>Olleya sediminilitoris sp. nov., isolated from a tidal flat.</title>
        <authorList>
            <person name="Park S."/>
            <person name="Yoon J.-H."/>
        </authorList>
    </citation>
    <scope>NUCLEOTIDE SEQUENCE [LARGE SCALE GENOMIC DNA]</scope>
    <source>
        <strain evidence="1 2">YSTF-M6</strain>
    </source>
</reference>
<dbReference type="Gene3D" id="3.40.30.10">
    <property type="entry name" value="Glutaredoxin"/>
    <property type="match status" value="1"/>
</dbReference>
<evidence type="ECO:0000313" key="2">
    <source>
        <dbReference type="Proteomes" id="UP000605013"/>
    </source>
</evidence>
<dbReference type="SUPFAM" id="SSF52833">
    <property type="entry name" value="Thioredoxin-like"/>
    <property type="match status" value="1"/>
</dbReference>
<keyword evidence="2" id="KW-1185">Reference proteome</keyword>
<protein>
    <submittedName>
        <fullName evidence="1">Uncharacterized protein</fullName>
    </submittedName>
</protein>
<organism evidence="1 2">
    <name type="scientific">Olleya sediminilitoris</name>
    <dbReference type="NCBI Taxonomy" id="2795739"/>
    <lineage>
        <taxon>Bacteria</taxon>
        <taxon>Pseudomonadati</taxon>
        <taxon>Bacteroidota</taxon>
        <taxon>Flavobacteriia</taxon>
        <taxon>Flavobacteriales</taxon>
        <taxon>Flavobacteriaceae</taxon>
    </lineage>
</organism>
<dbReference type="RefSeq" id="WP_028290487.1">
    <property type="nucleotide sequence ID" value="NZ_JAEMEF010000016.1"/>
</dbReference>
<gene>
    <name evidence="1" type="ORF">JAO71_14490</name>
</gene>
<comment type="caution">
    <text evidence="1">The sequence shown here is derived from an EMBL/GenBank/DDBJ whole genome shotgun (WGS) entry which is preliminary data.</text>
</comment>